<keyword evidence="1" id="KW-0805">Transcription regulation</keyword>
<dbReference type="PANTHER" id="PTHR43537">
    <property type="entry name" value="TRANSCRIPTIONAL REGULATOR, GNTR FAMILY"/>
    <property type="match status" value="1"/>
</dbReference>
<name>A0A446CLL6_9BURK</name>
<sequence>MPRTSLPKRQQEDAAAAPAPAASLGEQAYIAIKRMILTQELRAGDQINVAQLSEQLSLGRSPIHLAIHRLDREGLVDILPRKGILVKAETIDSFLELIAARLLVEPHLTGLAVDNATPALLERLRAVVAAGWECNQRQDRLGSMEIDRQFHQLLYAAAGNDILAEFAGSLLDRSMRLWFRPPAGKADKPNVAELEDLYSMVERGDKKAAVRRMEQHIGSVRGKFLSRE</sequence>
<evidence type="ECO:0000259" key="4">
    <source>
        <dbReference type="PROSITE" id="PS50949"/>
    </source>
</evidence>
<dbReference type="Pfam" id="PF07729">
    <property type="entry name" value="FCD"/>
    <property type="match status" value="1"/>
</dbReference>
<dbReference type="OrthoDB" id="9799812at2"/>
<reference evidence="5 6" key="1">
    <citation type="submission" date="2018-07" db="EMBL/GenBank/DDBJ databases">
        <authorList>
            <person name="Peeters C."/>
        </authorList>
    </citation>
    <scope>NUCLEOTIDE SEQUENCE [LARGE SCALE GENOMIC DNA]</scope>
    <source>
        <strain evidence="5 6">LMG 30378</strain>
    </source>
</reference>
<dbReference type="InterPro" id="IPR008920">
    <property type="entry name" value="TF_FadR/GntR_C"/>
</dbReference>
<dbReference type="PROSITE" id="PS50949">
    <property type="entry name" value="HTH_GNTR"/>
    <property type="match status" value="1"/>
</dbReference>
<dbReference type="InterPro" id="IPR011711">
    <property type="entry name" value="GntR_C"/>
</dbReference>
<dbReference type="Proteomes" id="UP000289465">
    <property type="component" value="Unassembled WGS sequence"/>
</dbReference>
<protein>
    <recommendedName>
        <fullName evidence="4">HTH gntR-type domain-containing protein</fullName>
    </recommendedName>
</protein>
<dbReference type="Pfam" id="PF00392">
    <property type="entry name" value="GntR"/>
    <property type="match status" value="1"/>
</dbReference>
<dbReference type="PANTHER" id="PTHR43537:SF5">
    <property type="entry name" value="UXU OPERON TRANSCRIPTIONAL REGULATOR"/>
    <property type="match status" value="1"/>
</dbReference>
<dbReference type="Gene3D" id="1.20.120.530">
    <property type="entry name" value="GntR ligand-binding domain-like"/>
    <property type="match status" value="1"/>
</dbReference>
<dbReference type="Gene3D" id="1.10.10.10">
    <property type="entry name" value="Winged helix-like DNA-binding domain superfamily/Winged helix DNA-binding domain"/>
    <property type="match status" value="1"/>
</dbReference>
<dbReference type="InterPro" id="IPR036390">
    <property type="entry name" value="WH_DNA-bd_sf"/>
</dbReference>
<evidence type="ECO:0000313" key="5">
    <source>
        <dbReference type="EMBL" id="SSW68643.1"/>
    </source>
</evidence>
<dbReference type="AlphaFoldDB" id="A0A446CLL6"/>
<dbReference type="EMBL" id="UFQC01000015">
    <property type="protein sequence ID" value="SSW68643.1"/>
    <property type="molecule type" value="Genomic_DNA"/>
</dbReference>
<gene>
    <name evidence="5" type="ORF">AVE30378_03102</name>
</gene>
<accession>A0A446CLL6</accession>
<evidence type="ECO:0000256" key="3">
    <source>
        <dbReference type="ARBA" id="ARBA00023163"/>
    </source>
</evidence>
<dbReference type="SMART" id="SM00895">
    <property type="entry name" value="FCD"/>
    <property type="match status" value="1"/>
</dbReference>
<keyword evidence="2" id="KW-0238">DNA-binding</keyword>
<dbReference type="SMART" id="SM00345">
    <property type="entry name" value="HTH_GNTR"/>
    <property type="match status" value="1"/>
</dbReference>
<dbReference type="InterPro" id="IPR000524">
    <property type="entry name" value="Tscrpt_reg_HTH_GntR"/>
</dbReference>
<organism evidence="5 6">
    <name type="scientific">Achromobacter veterisilvae</name>
    <dbReference type="NCBI Taxonomy" id="2069367"/>
    <lineage>
        <taxon>Bacteria</taxon>
        <taxon>Pseudomonadati</taxon>
        <taxon>Pseudomonadota</taxon>
        <taxon>Betaproteobacteria</taxon>
        <taxon>Burkholderiales</taxon>
        <taxon>Alcaligenaceae</taxon>
        <taxon>Achromobacter</taxon>
    </lineage>
</organism>
<dbReference type="GO" id="GO:0003700">
    <property type="term" value="F:DNA-binding transcription factor activity"/>
    <property type="evidence" value="ECO:0007669"/>
    <property type="project" value="InterPro"/>
</dbReference>
<dbReference type="SUPFAM" id="SSF46785">
    <property type="entry name" value="Winged helix' DNA-binding domain"/>
    <property type="match status" value="1"/>
</dbReference>
<dbReference type="GO" id="GO:0003677">
    <property type="term" value="F:DNA binding"/>
    <property type="evidence" value="ECO:0007669"/>
    <property type="project" value="UniProtKB-KW"/>
</dbReference>
<dbReference type="SUPFAM" id="SSF48008">
    <property type="entry name" value="GntR ligand-binding domain-like"/>
    <property type="match status" value="1"/>
</dbReference>
<proteinExistence type="predicted"/>
<dbReference type="InterPro" id="IPR036388">
    <property type="entry name" value="WH-like_DNA-bd_sf"/>
</dbReference>
<evidence type="ECO:0000256" key="2">
    <source>
        <dbReference type="ARBA" id="ARBA00023125"/>
    </source>
</evidence>
<evidence type="ECO:0000313" key="6">
    <source>
        <dbReference type="Proteomes" id="UP000289465"/>
    </source>
</evidence>
<evidence type="ECO:0000256" key="1">
    <source>
        <dbReference type="ARBA" id="ARBA00023015"/>
    </source>
</evidence>
<keyword evidence="3" id="KW-0804">Transcription</keyword>
<feature type="domain" description="HTH gntR-type" evidence="4">
    <location>
        <begin position="22"/>
        <end position="89"/>
    </location>
</feature>
<dbReference type="RefSeq" id="WP_129241797.1">
    <property type="nucleotide sequence ID" value="NZ_UFQC01000015.1"/>
</dbReference>